<keyword evidence="2" id="KW-1185">Reference proteome</keyword>
<dbReference type="EMBL" id="FNPK01000051">
    <property type="protein sequence ID" value="SDY89799.1"/>
    <property type="molecule type" value="Genomic_DNA"/>
</dbReference>
<organism evidence="1 2">
    <name type="scientific">Acinetobacter kyonggiensis</name>
    <dbReference type="NCBI Taxonomy" id="595670"/>
    <lineage>
        <taxon>Bacteria</taxon>
        <taxon>Pseudomonadati</taxon>
        <taxon>Pseudomonadota</taxon>
        <taxon>Gammaproteobacteria</taxon>
        <taxon>Moraxellales</taxon>
        <taxon>Moraxellaceae</taxon>
        <taxon>Acinetobacter</taxon>
    </lineage>
</organism>
<sequence>MALLHKPSHSELKKLDEYFVGLNVISVEKANSSFIFRCDGLDSPEKIILANNLLEEINQKIYSNYRLI</sequence>
<protein>
    <submittedName>
        <fullName evidence="1">Uncharacterized protein</fullName>
    </submittedName>
</protein>
<proteinExistence type="predicted"/>
<dbReference type="AlphaFoldDB" id="A0A1H3NNN3"/>
<dbReference type="RefSeq" id="WP_005108771.1">
    <property type="nucleotide sequence ID" value="NZ_FNPK01000051.1"/>
</dbReference>
<accession>A0A1H3NNN3</accession>
<reference evidence="2" key="1">
    <citation type="submission" date="2016-10" db="EMBL/GenBank/DDBJ databases">
        <authorList>
            <person name="Varghese N."/>
            <person name="Submissions S."/>
        </authorList>
    </citation>
    <scope>NUCLEOTIDE SEQUENCE [LARGE SCALE GENOMIC DNA]</scope>
    <source>
        <strain evidence="2">ANC 5109</strain>
    </source>
</reference>
<evidence type="ECO:0000313" key="1">
    <source>
        <dbReference type="EMBL" id="SDY89799.1"/>
    </source>
</evidence>
<gene>
    <name evidence="1" type="ORF">SAMN05421643_15110</name>
</gene>
<dbReference type="Proteomes" id="UP000199035">
    <property type="component" value="Unassembled WGS sequence"/>
</dbReference>
<name>A0A1H3NNN3_9GAMM</name>
<evidence type="ECO:0000313" key="2">
    <source>
        <dbReference type="Proteomes" id="UP000199035"/>
    </source>
</evidence>